<dbReference type="InterPro" id="IPR049575">
    <property type="entry name" value="RsiG-like"/>
</dbReference>
<accession>A0A9X1N8V7</accession>
<dbReference type="AlphaFoldDB" id="A0A9X1N8V7"/>
<feature type="domain" description="RsiG-like" evidence="1">
    <location>
        <begin position="135"/>
        <end position="177"/>
    </location>
</feature>
<comment type="caution">
    <text evidence="2">The sequence shown here is derived from an EMBL/GenBank/DDBJ whole genome shotgun (WGS) entry which is preliminary data.</text>
</comment>
<organism evidence="2 3">
    <name type="scientific">Kineosporia babensis</name>
    <dbReference type="NCBI Taxonomy" id="499548"/>
    <lineage>
        <taxon>Bacteria</taxon>
        <taxon>Bacillati</taxon>
        <taxon>Actinomycetota</taxon>
        <taxon>Actinomycetes</taxon>
        <taxon>Kineosporiales</taxon>
        <taxon>Kineosporiaceae</taxon>
        <taxon>Kineosporia</taxon>
    </lineage>
</organism>
<proteinExistence type="predicted"/>
<feature type="domain" description="RsiG-like" evidence="1">
    <location>
        <begin position="20"/>
        <end position="73"/>
    </location>
</feature>
<evidence type="ECO:0000259" key="1">
    <source>
        <dbReference type="Pfam" id="PF22802"/>
    </source>
</evidence>
<dbReference type="EMBL" id="JAJOMB010000001">
    <property type="protein sequence ID" value="MCD5309285.1"/>
    <property type="molecule type" value="Genomic_DNA"/>
</dbReference>
<dbReference type="InterPro" id="IPR055209">
    <property type="entry name" value="RsiG-like_dom"/>
</dbReference>
<evidence type="ECO:0000313" key="3">
    <source>
        <dbReference type="Proteomes" id="UP001138997"/>
    </source>
</evidence>
<dbReference type="RefSeq" id="WP_231438215.1">
    <property type="nucleotide sequence ID" value="NZ_JAJOMB010000001.1"/>
</dbReference>
<dbReference type="CDD" id="cd21107">
    <property type="entry name" value="RsiG"/>
    <property type="match status" value="1"/>
</dbReference>
<protein>
    <recommendedName>
        <fullName evidence="1">RsiG-like domain-containing protein</fullName>
    </recommendedName>
</protein>
<reference evidence="2" key="1">
    <citation type="submission" date="2021-11" db="EMBL/GenBank/DDBJ databases">
        <title>Streptomyces corallinus and Kineosporia corallina sp. nov., two new coral-derived marine actinobacteria.</title>
        <authorList>
            <person name="Buangrab K."/>
            <person name="Sutthacheep M."/>
            <person name="Yeemin T."/>
            <person name="Harunari E."/>
            <person name="Igarashi Y."/>
            <person name="Sripreechasak P."/>
            <person name="Kanchanasin P."/>
            <person name="Tanasupawat S."/>
            <person name="Phongsopitanun W."/>
        </authorList>
    </citation>
    <scope>NUCLEOTIDE SEQUENCE</scope>
    <source>
        <strain evidence="2">JCM 31032</strain>
    </source>
</reference>
<keyword evidence="3" id="KW-1185">Reference proteome</keyword>
<name>A0A9X1N8V7_9ACTN</name>
<gene>
    <name evidence="2" type="ORF">LR394_00120</name>
</gene>
<dbReference type="Pfam" id="PF22802">
    <property type="entry name" value="RsiG"/>
    <property type="match status" value="2"/>
</dbReference>
<evidence type="ECO:0000313" key="2">
    <source>
        <dbReference type="EMBL" id="MCD5309285.1"/>
    </source>
</evidence>
<dbReference type="Proteomes" id="UP001138997">
    <property type="component" value="Unassembled WGS sequence"/>
</dbReference>
<sequence length="187" mass="21026">MAEYMPGGRRRIDRVLAPGYLEGIDVLDLEEIRVRRAEADQEEVDLSYARRLLQGRIDLLRAEQNRRSGEGSDQPVFGNRTDEAIAETLKRILGAEKRTDRGLGRHMAATPSRVGEHRREAERAVSDVGVSDLDMPDAELSAAIEKLVGIESKVSRSRKQVQQVVDTLTAEVARRYQLDQVSLADRF</sequence>